<dbReference type="AlphaFoldDB" id="A0A106BZL7"/>
<gene>
    <name evidence="2" type="ORF">AWJ07_17470</name>
</gene>
<proteinExistence type="predicted"/>
<reference evidence="2 3" key="1">
    <citation type="submission" date="2016-01" db="EMBL/GenBank/DDBJ databases">
        <title>Draft genome of the antarctic isolate Shewanella frigidimarina Ag06-30.</title>
        <authorList>
            <person name="Parmeciano Di Noto G."/>
            <person name="Vazquez S."/>
            <person name="Mac Cormack W."/>
            <person name="Iriarte A."/>
            <person name="Quiroga C."/>
        </authorList>
    </citation>
    <scope>NUCLEOTIDE SEQUENCE [LARGE SCALE GENOMIC DNA]</scope>
    <source>
        <strain evidence="2 3">Ag06-30</strain>
    </source>
</reference>
<protein>
    <recommendedName>
        <fullName evidence="4">Lipoprotein</fullName>
    </recommendedName>
</protein>
<dbReference type="PROSITE" id="PS51257">
    <property type="entry name" value="PROKAR_LIPOPROTEIN"/>
    <property type="match status" value="1"/>
</dbReference>
<organism evidence="2">
    <name type="scientific">Shewanella frigidimarina</name>
    <dbReference type="NCBI Taxonomy" id="56812"/>
    <lineage>
        <taxon>Bacteria</taxon>
        <taxon>Pseudomonadati</taxon>
        <taxon>Pseudomonadota</taxon>
        <taxon>Gammaproteobacteria</taxon>
        <taxon>Alteromonadales</taxon>
        <taxon>Shewanellaceae</taxon>
        <taxon>Shewanella</taxon>
    </lineage>
</organism>
<sequence length="130" mass="13691">MSRLSSGLLIAVVMFSTAFMGCGTSTAGNDSAVPALITSPNSASVDELQAAIASLLNTDHVMIAQSAFTDTSVLSIEPAMHKDTHGRLLMGRSTVMPESVQLLIQGDTCLLEHAKSGQRKILQITTCRAE</sequence>
<keyword evidence="1" id="KW-0732">Signal</keyword>
<feature type="signal peptide" evidence="1">
    <location>
        <begin position="1"/>
        <end position="20"/>
    </location>
</feature>
<evidence type="ECO:0000313" key="3">
    <source>
        <dbReference type="Proteomes" id="UP000055702"/>
    </source>
</evidence>
<name>A0A106BZL7_SHEFR</name>
<dbReference type="EMBL" id="LRDC01000022">
    <property type="protein sequence ID" value="KVX01528.1"/>
    <property type="molecule type" value="Genomic_DNA"/>
</dbReference>
<accession>A0A106BZL7</accession>
<dbReference type="RefSeq" id="WP_059746187.1">
    <property type="nucleotide sequence ID" value="NZ_JBOZPV010000007.1"/>
</dbReference>
<evidence type="ECO:0008006" key="4">
    <source>
        <dbReference type="Google" id="ProtNLM"/>
    </source>
</evidence>
<evidence type="ECO:0000256" key="1">
    <source>
        <dbReference type="SAM" id="SignalP"/>
    </source>
</evidence>
<feature type="chain" id="PRO_5007125899" description="Lipoprotein" evidence="1">
    <location>
        <begin position="21"/>
        <end position="130"/>
    </location>
</feature>
<comment type="caution">
    <text evidence="2">The sequence shown here is derived from an EMBL/GenBank/DDBJ whole genome shotgun (WGS) entry which is preliminary data.</text>
</comment>
<evidence type="ECO:0000313" key="2">
    <source>
        <dbReference type="EMBL" id="KVX01528.1"/>
    </source>
</evidence>
<dbReference type="Proteomes" id="UP000055702">
    <property type="component" value="Unassembled WGS sequence"/>
</dbReference>